<name>A0A5K7SCN9_9BACT</name>
<protein>
    <submittedName>
        <fullName evidence="1">Uncharacterized protein</fullName>
    </submittedName>
</protein>
<gene>
    <name evidence="1" type="ORF">AQPE_3547</name>
</gene>
<sequence length="50" mass="5963">MHFVSKELYTPLNHLLKHQSSMNIFSEQAFNFLLNFNTKTYCIILKSRTI</sequence>
<dbReference type="AlphaFoldDB" id="A0A5K7SCN9"/>
<dbReference type="Proteomes" id="UP001193389">
    <property type="component" value="Chromosome"/>
</dbReference>
<keyword evidence="2" id="KW-1185">Reference proteome</keyword>
<dbReference type="KEGG" id="anf:AQPE_3547"/>
<proteinExistence type="predicted"/>
<organism evidence="1 2">
    <name type="scientific">Aquipluma nitroreducens</name>
    <dbReference type="NCBI Taxonomy" id="2010828"/>
    <lineage>
        <taxon>Bacteria</taxon>
        <taxon>Pseudomonadati</taxon>
        <taxon>Bacteroidota</taxon>
        <taxon>Bacteroidia</taxon>
        <taxon>Marinilabiliales</taxon>
        <taxon>Prolixibacteraceae</taxon>
        <taxon>Aquipluma</taxon>
    </lineage>
</organism>
<evidence type="ECO:0000313" key="1">
    <source>
        <dbReference type="EMBL" id="BBE19362.1"/>
    </source>
</evidence>
<evidence type="ECO:0000313" key="2">
    <source>
        <dbReference type="Proteomes" id="UP001193389"/>
    </source>
</evidence>
<dbReference type="EMBL" id="AP018694">
    <property type="protein sequence ID" value="BBE19362.1"/>
    <property type="molecule type" value="Genomic_DNA"/>
</dbReference>
<accession>A0A5K7SCN9</accession>
<reference evidence="1" key="1">
    <citation type="journal article" date="2020" name="Int. J. Syst. Evol. Microbiol.">
        <title>Aquipluma nitroreducens gen. nov. sp. nov., a novel facultatively anaerobic bacterium isolated from a freshwater lake.</title>
        <authorList>
            <person name="Watanabe M."/>
            <person name="Kojima H."/>
            <person name="Fukui M."/>
        </authorList>
    </citation>
    <scope>NUCLEOTIDE SEQUENCE</scope>
    <source>
        <strain evidence="1">MeG22</strain>
    </source>
</reference>